<evidence type="ECO:0000256" key="2">
    <source>
        <dbReference type="ARBA" id="ARBA00022490"/>
    </source>
</evidence>
<dbReference type="GeneTree" id="ENSGT00390000007135"/>
<evidence type="ECO:0000256" key="4">
    <source>
        <dbReference type="SAM" id="Coils"/>
    </source>
</evidence>
<comment type="subcellular location">
    <subcellularLocation>
        <location evidence="1">Cytoplasm</location>
        <location evidence="1">Cytoskeleton</location>
        <location evidence="1">Spindle</location>
    </subcellularLocation>
</comment>
<evidence type="ECO:0000313" key="7">
    <source>
        <dbReference type="Ensembl" id="ENSHCOP00000001932.1"/>
    </source>
</evidence>
<name>A0A3Q2XED5_HIPCM</name>
<keyword evidence="8" id="KW-1185">Reference proteome</keyword>
<accession>A0A3Q2XED5</accession>
<dbReference type="GO" id="GO:0005819">
    <property type="term" value="C:spindle"/>
    <property type="evidence" value="ECO:0007669"/>
    <property type="project" value="UniProtKB-SubCell"/>
</dbReference>
<sequence length="953" mass="111396">MSFARAPLKRFNEPVGCAPAPGIYDIKPEELKGPASFEKSDRFKDAKAVPPSSPSRSAMMSPVRRTLSVDGMVEASSTKKREHCMTLEMKQHRLLEKEIRLLVQQRGEQDRRLFSLEEDLKKVEAKLLAAVREKTGLTANITTLERQKAELKKVNEFLKNKVSADTTKKRINSLTMELMEARNKLDGKNKELSVLQLSSEGHLKVLETDLRASKDIVKALTDRNRDLEDLHQVMKKQNEELQQQNDRLHAEIRELQMEIKVVQGYMDASNDQNQDLRLKLKETTQQVIVCNSELQNMKHLEEELEQCHAKLESTEVALRQKEDDMLKHEHEMQASKEALSEVERKLKEELKASQKTEVELGMLREVLQRTERKMLEDVAHLEQKCLLSAEEKQEGFRKLEELTTELKQLKDKNQDEKDRRIQLHHEHASLVEELAKERALVDSLTVLLEQERQESEEHRSKMNEELEEVLGELALMEEQAQRRGEARDQGQEEINALERQLGETRELFERDLSLLKEEHSTARRELEEMSTELQCTKEALRASEESYKILGEEMNRVTQQMQEEMDQAIQQKDEEHRMRQKNSGVLQEVQDHLAQKVQEMQALEASHAERISHLEQEVQRQTQDKEEALRQIEEQKVAELHHQEQLATKQLGEVRQEKVKLMEQLLQEKEEKIKYQAELEVKKAVLEAETEDHQQLRSEVHRLQTELNRLSEERSRLVTQVELSEQSLMMANTEKRQLEDRLDEIQLECVNLQAQTALTEEKVEGLLCKMEYQQQERHALQHQVKALTQEKVTLQWEVDEQQQKLQNQITEAQEKSSSSSEAEHWRSQYEELFAKVQPFEEQLNYFAAERNALLNENGANQEEINKLSDAYAHLLGHQNQKQKIKHVMKLKDENFNLKQEVLKLRSQLSRQKGDLNHLKSKLPAESQRRFDPSKAFQHNKENRHTETATALKE</sequence>
<dbReference type="AlphaFoldDB" id="A0A3Q2XED5"/>
<evidence type="ECO:0000256" key="3">
    <source>
        <dbReference type="ARBA" id="ARBA00023212"/>
    </source>
</evidence>
<evidence type="ECO:0000256" key="5">
    <source>
        <dbReference type="SAM" id="MobiDB-lite"/>
    </source>
</evidence>
<feature type="coiled-coil region" evidence="4">
    <location>
        <begin position="113"/>
        <end position="804"/>
    </location>
</feature>
<keyword evidence="4" id="KW-0175">Coiled coil</keyword>
<evidence type="ECO:0000259" key="6">
    <source>
        <dbReference type="Pfam" id="PF15908"/>
    </source>
</evidence>
<dbReference type="Pfam" id="PF15905">
    <property type="entry name" value="HMMR_N"/>
    <property type="match status" value="1"/>
</dbReference>
<dbReference type="GO" id="GO:0005540">
    <property type="term" value="F:hyaluronic acid binding"/>
    <property type="evidence" value="ECO:0007669"/>
    <property type="project" value="InterPro"/>
</dbReference>
<dbReference type="PANTHER" id="PTHR18956:SF6">
    <property type="entry name" value="HYALURONAN MEDIATED MOTILITY RECEPTOR"/>
    <property type="match status" value="1"/>
</dbReference>
<dbReference type="InterPro" id="IPR026203">
    <property type="entry name" value="IHABP"/>
</dbReference>
<dbReference type="InterPro" id="IPR031794">
    <property type="entry name" value="HMMR_C"/>
</dbReference>
<feature type="region of interest" description="Disordered" evidence="5">
    <location>
        <begin position="912"/>
        <end position="953"/>
    </location>
</feature>
<dbReference type="Proteomes" id="UP000264820">
    <property type="component" value="Unplaced"/>
</dbReference>
<keyword evidence="2" id="KW-0963">Cytoplasm</keyword>
<dbReference type="PANTHER" id="PTHR18956">
    <property type="entry name" value="HYALURONAN MEDIATED MOTILITY RECEPTOR"/>
    <property type="match status" value="1"/>
</dbReference>
<protein>
    <submittedName>
        <fullName evidence="7">Hyaluronan-mediated motility receptor (RHAMM)</fullName>
    </submittedName>
</protein>
<evidence type="ECO:0000313" key="8">
    <source>
        <dbReference type="Proteomes" id="UP000264820"/>
    </source>
</evidence>
<feature type="region of interest" description="Disordered" evidence="5">
    <location>
        <begin position="35"/>
        <end position="61"/>
    </location>
</feature>
<organism evidence="7 8">
    <name type="scientific">Hippocampus comes</name>
    <name type="common">Tiger tail seahorse</name>
    <dbReference type="NCBI Taxonomy" id="109280"/>
    <lineage>
        <taxon>Eukaryota</taxon>
        <taxon>Metazoa</taxon>
        <taxon>Chordata</taxon>
        <taxon>Craniata</taxon>
        <taxon>Vertebrata</taxon>
        <taxon>Euteleostomi</taxon>
        <taxon>Actinopterygii</taxon>
        <taxon>Neopterygii</taxon>
        <taxon>Teleostei</taxon>
        <taxon>Neoteleostei</taxon>
        <taxon>Acanthomorphata</taxon>
        <taxon>Syngnathiaria</taxon>
        <taxon>Syngnathiformes</taxon>
        <taxon>Syngnathoidei</taxon>
        <taxon>Syngnathidae</taxon>
        <taxon>Hippocampus</taxon>
    </lineage>
</organism>
<feature type="compositionally biased region" description="Basic and acidic residues" evidence="5">
    <location>
        <begin position="35"/>
        <end position="47"/>
    </location>
</feature>
<evidence type="ECO:0000256" key="1">
    <source>
        <dbReference type="ARBA" id="ARBA00004186"/>
    </source>
</evidence>
<dbReference type="GO" id="GO:0061026">
    <property type="term" value="P:cardiac muscle tissue regeneration"/>
    <property type="evidence" value="ECO:0007669"/>
    <property type="project" value="Ensembl"/>
</dbReference>
<keyword evidence="3" id="KW-0206">Cytoskeleton</keyword>
<reference evidence="7" key="1">
    <citation type="submission" date="2025-08" db="UniProtKB">
        <authorList>
            <consortium name="Ensembl"/>
        </authorList>
    </citation>
    <scope>IDENTIFICATION</scope>
</reference>
<dbReference type="STRING" id="109280.ENSHCOP00000001932"/>
<reference evidence="7" key="2">
    <citation type="submission" date="2025-09" db="UniProtKB">
        <authorList>
            <consortium name="Ensembl"/>
        </authorList>
    </citation>
    <scope>IDENTIFICATION</scope>
</reference>
<dbReference type="OMA" id="NEAPTCA"/>
<feature type="compositionally biased region" description="Basic and acidic residues" evidence="5">
    <location>
        <begin position="926"/>
        <end position="953"/>
    </location>
</feature>
<dbReference type="Ensembl" id="ENSHCOT00000011263.1">
    <property type="protein sequence ID" value="ENSHCOP00000001932.1"/>
    <property type="gene ID" value="ENSHCOG00000002975.1"/>
</dbReference>
<proteinExistence type="predicted"/>
<feature type="compositionally biased region" description="Low complexity" evidence="5">
    <location>
        <begin position="48"/>
        <end position="61"/>
    </location>
</feature>
<dbReference type="Pfam" id="PF15908">
    <property type="entry name" value="HMMR_C"/>
    <property type="match status" value="1"/>
</dbReference>
<feature type="domain" description="Hyaluronan-mediated motility receptor C-terminal" evidence="6">
    <location>
        <begin position="795"/>
        <end position="948"/>
    </location>
</feature>
<dbReference type="GO" id="GO:0016020">
    <property type="term" value="C:membrane"/>
    <property type="evidence" value="ECO:0007669"/>
    <property type="project" value="TreeGrafter"/>
</dbReference>